<feature type="compositionally biased region" description="Basic and acidic residues" evidence="1">
    <location>
        <begin position="315"/>
        <end position="332"/>
    </location>
</feature>
<feature type="compositionally biased region" description="Gly residues" evidence="1">
    <location>
        <begin position="111"/>
        <end position="130"/>
    </location>
</feature>
<keyword evidence="2" id="KW-0732">Signal</keyword>
<protein>
    <recommendedName>
        <fullName evidence="5">LTXXQ motif family protein</fullName>
    </recommendedName>
</protein>
<organism evidence="3 4">
    <name type="scientific">Chitinophaga costaii</name>
    <dbReference type="NCBI Taxonomy" id="1335309"/>
    <lineage>
        <taxon>Bacteria</taxon>
        <taxon>Pseudomonadati</taxon>
        <taxon>Bacteroidota</taxon>
        <taxon>Chitinophagia</taxon>
        <taxon>Chitinophagales</taxon>
        <taxon>Chitinophagaceae</taxon>
        <taxon>Chitinophaga</taxon>
    </lineage>
</organism>
<evidence type="ECO:0000256" key="2">
    <source>
        <dbReference type="SAM" id="SignalP"/>
    </source>
</evidence>
<evidence type="ECO:0008006" key="5">
    <source>
        <dbReference type="Google" id="ProtNLM"/>
    </source>
</evidence>
<name>A0A1C3ZRP4_9BACT</name>
<reference evidence="3 4" key="1">
    <citation type="submission" date="2016-08" db="EMBL/GenBank/DDBJ databases">
        <authorList>
            <person name="Seilhamer J.J."/>
        </authorList>
    </citation>
    <scope>NUCLEOTIDE SEQUENCE [LARGE SCALE GENOMIC DNA]</scope>
    <source>
        <strain evidence="3 4">A37T2</strain>
    </source>
</reference>
<evidence type="ECO:0000313" key="3">
    <source>
        <dbReference type="EMBL" id="SCB84946.1"/>
    </source>
</evidence>
<feature type="region of interest" description="Disordered" evidence="1">
    <location>
        <begin position="309"/>
        <end position="332"/>
    </location>
</feature>
<dbReference type="EMBL" id="FMAR01000001">
    <property type="protein sequence ID" value="SCB84946.1"/>
    <property type="molecule type" value="Genomic_DNA"/>
</dbReference>
<evidence type="ECO:0000313" key="4">
    <source>
        <dbReference type="Proteomes" id="UP000242818"/>
    </source>
</evidence>
<sequence length="332" mass="36983">MKTLFTLALCVSLATAATAQDSTHTHQGRGDHRMTDLHLSNSQHEQLKAINKDFFTAAHALRTDSSLSKADRKTKFDALEADHQNKVKAVLSADQYAQWQQDMSKHKPGMHPGGPGGPGGPDGTGGPGGPGDHRHDFGQMQEKMKEELGLTDTQSQQLATANKDFFKHMGELHKNSASSDSATRRTQFQTLRTNYESTVKGILNADQYAKWQQHEQEMRSHMRPGGPGAPGFDSPRPDFGKMNERIKQDLGLNDDQSKQLSAATQDFFKNAQSLRGTGDSAARRTQFQALKTQYDSKVQAILTPEQFAKWQQHQQEMRRGMGHHHPIDDDKQ</sequence>
<evidence type="ECO:0000256" key="1">
    <source>
        <dbReference type="SAM" id="MobiDB-lite"/>
    </source>
</evidence>
<accession>A0A1C3ZRP4</accession>
<proteinExistence type="predicted"/>
<feature type="region of interest" description="Disordered" evidence="1">
    <location>
        <begin position="100"/>
        <end position="137"/>
    </location>
</feature>
<dbReference type="Proteomes" id="UP000242818">
    <property type="component" value="Unassembled WGS sequence"/>
</dbReference>
<keyword evidence="4" id="KW-1185">Reference proteome</keyword>
<feature type="signal peptide" evidence="2">
    <location>
        <begin position="1"/>
        <end position="19"/>
    </location>
</feature>
<dbReference type="AlphaFoldDB" id="A0A1C3ZRP4"/>
<gene>
    <name evidence="3" type="ORF">GA0116948_101519</name>
</gene>
<feature type="chain" id="PRO_5008688306" description="LTXXQ motif family protein" evidence="2">
    <location>
        <begin position="20"/>
        <end position="332"/>
    </location>
</feature>
<dbReference type="RefSeq" id="WP_089708658.1">
    <property type="nucleotide sequence ID" value="NZ_FMAR01000001.1"/>
</dbReference>